<dbReference type="AlphaFoldDB" id="A0A2G8LAQ9"/>
<evidence type="ECO:0000313" key="2">
    <source>
        <dbReference type="EMBL" id="PIK57358.1"/>
    </source>
</evidence>
<evidence type="ECO:0000313" key="3">
    <source>
        <dbReference type="Proteomes" id="UP000230750"/>
    </source>
</evidence>
<dbReference type="Proteomes" id="UP000230750">
    <property type="component" value="Unassembled WGS sequence"/>
</dbReference>
<protein>
    <submittedName>
        <fullName evidence="2">Uncharacterized protein</fullName>
    </submittedName>
</protein>
<feature type="compositionally biased region" description="Low complexity" evidence="1">
    <location>
        <begin position="277"/>
        <end position="286"/>
    </location>
</feature>
<organism evidence="2 3">
    <name type="scientific">Stichopus japonicus</name>
    <name type="common">Sea cucumber</name>
    <dbReference type="NCBI Taxonomy" id="307972"/>
    <lineage>
        <taxon>Eukaryota</taxon>
        <taxon>Metazoa</taxon>
        <taxon>Echinodermata</taxon>
        <taxon>Eleutherozoa</taxon>
        <taxon>Echinozoa</taxon>
        <taxon>Holothuroidea</taxon>
        <taxon>Aspidochirotacea</taxon>
        <taxon>Aspidochirotida</taxon>
        <taxon>Stichopodidae</taxon>
        <taxon>Apostichopus</taxon>
    </lineage>
</organism>
<dbReference type="EMBL" id="MRZV01000145">
    <property type="protein sequence ID" value="PIK57358.1"/>
    <property type="molecule type" value="Genomic_DNA"/>
</dbReference>
<accession>A0A2G8LAQ9</accession>
<sequence>MILNKIQEEVERLIGPGCEDRKVSPPLSSELPYLFPRVDNNNDVDSSRKSLKSLEELSKCAPLPLFKRIQKDVRSRNDEPLINRSDPCVKYLLPSSTTPESTVSAIQSLEKLSAEHPVLRRIEPPQAVTASPLRPTSADKVQYLPPSFGGEASNANSIQSLERFSSEHSFFGYCLTKPHSKPTNTCCNISMSEKPAQHAHATTRSLQNGMVSQHTASPLVVTLPKLEPLSPVESRTEEDGDHIIRPKMKTEDQESEEVDHSHTQGSRRHHESDKESSSQQLISNSSTDPLLALNNLVRKKQGIVASPSPSKVAWELVNKDMKPPLYILPPDDIKNQADKNPLEEIDKMLKFS</sequence>
<gene>
    <name evidence="2" type="ORF">BSL78_05747</name>
</gene>
<feature type="compositionally biased region" description="Basic and acidic residues" evidence="1">
    <location>
        <begin position="234"/>
        <end position="262"/>
    </location>
</feature>
<keyword evidence="3" id="KW-1185">Reference proteome</keyword>
<reference evidence="2 3" key="1">
    <citation type="journal article" date="2017" name="PLoS Biol.">
        <title>The sea cucumber genome provides insights into morphological evolution and visceral regeneration.</title>
        <authorList>
            <person name="Zhang X."/>
            <person name="Sun L."/>
            <person name="Yuan J."/>
            <person name="Sun Y."/>
            <person name="Gao Y."/>
            <person name="Zhang L."/>
            <person name="Li S."/>
            <person name="Dai H."/>
            <person name="Hamel J.F."/>
            <person name="Liu C."/>
            <person name="Yu Y."/>
            <person name="Liu S."/>
            <person name="Lin W."/>
            <person name="Guo K."/>
            <person name="Jin S."/>
            <person name="Xu P."/>
            <person name="Storey K.B."/>
            <person name="Huan P."/>
            <person name="Zhang T."/>
            <person name="Zhou Y."/>
            <person name="Zhang J."/>
            <person name="Lin C."/>
            <person name="Li X."/>
            <person name="Xing L."/>
            <person name="Huo D."/>
            <person name="Sun M."/>
            <person name="Wang L."/>
            <person name="Mercier A."/>
            <person name="Li F."/>
            <person name="Yang H."/>
            <person name="Xiang J."/>
        </authorList>
    </citation>
    <scope>NUCLEOTIDE SEQUENCE [LARGE SCALE GENOMIC DNA]</scope>
    <source>
        <strain evidence="2">Shaxun</strain>
        <tissue evidence="2">Muscle</tissue>
    </source>
</reference>
<evidence type="ECO:0000256" key="1">
    <source>
        <dbReference type="SAM" id="MobiDB-lite"/>
    </source>
</evidence>
<proteinExistence type="predicted"/>
<comment type="caution">
    <text evidence="2">The sequence shown here is derived from an EMBL/GenBank/DDBJ whole genome shotgun (WGS) entry which is preliminary data.</text>
</comment>
<feature type="region of interest" description="Disordered" evidence="1">
    <location>
        <begin position="222"/>
        <end position="286"/>
    </location>
</feature>
<name>A0A2G8LAQ9_STIJA</name>